<dbReference type="InterPro" id="IPR000086">
    <property type="entry name" value="NUDIX_hydrolase_dom"/>
</dbReference>
<dbReference type="OrthoDB" id="70823at2759"/>
<accession>A0A166V204</accession>
<keyword evidence="5" id="KW-1185">Reference proteome</keyword>
<name>A0A166V204_9AGAM</name>
<dbReference type="PANTHER" id="PTHR12992:SF44">
    <property type="entry name" value="NUDIX HYDROLASE DOMAIN-CONTAINING PROTEIN"/>
    <property type="match status" value="1"/>
</dbReference>
<keyword evidence="2" id="KW-0812">Transmembrane</keyword>
<dbReference type="PANTHER" id="PTHR12992">
    <property type="entry name" value="NUDIX HYDROLASE"/>
    <property type="match status" value="1"/>
</dbReference>
<feature type="compositionally biased region" description="Low complexity" evidence="1">
    <location>
        <begin position="282"/>
        <end position="301"/>
    </location>
</feature>
<dbReference type="STRING" id="436010.A0A166V204"/>
<dbReference type="InterPro" id="IPR015797">
    <property type="entry name" value="NUDIX_hydrolase-like_dom_sf"/>
</dbReference>
<feature type="domain" description="Nudix hydrolase" evidence="3">
    <location>
        <begin position="16"/>
        <end position="199"/>
    </location>
</feature>
<keyword evidence="2" id="KW-1133">Transmembrane helix</keyword>
<dbReference type="InterPro" id="IPR045121">
    <property type="entry name" value="CoAse"/>
</dbReference>
<dbReference type="GO" id="GO:0010945">
    <property type="term" value="F:coenzyme A diphosphatase activity"/>
    <property type="evidence" value="ECO:0007669"/>
    <property type="project" value="InterPro"/>
</dbReference>
<feature type="region of interest" description="Disordered" evidence="1">
    <location>
        <begin position="282"/>
        <end position="304"/>
    </location>
</feature>
<sequence length="412" mass="46100">IRSTPPRIIKSPPTQPRRASVAIVLRVCASPDWGSPIPPLSQPPPTLSEFFELDWVKDAGSRPEILFLQRDDPATHTDSGLRSTRVRSTQEAHVAFPGGRTEEGDEGGLYTAMRQTWEEIGLDLAERDFMCIGQLDDREITTSLGKRLLMILSPFVFLQLTPHFPPVDPAPSTTLHWTPLASLVFPYPRWSNVTVDAASRLAPRHSMGLRWLVRFLVGNMEFPAILLDSPKMGYPPLTHDVLEKGDPAPWRGPRQQQLKLWGLSLGMTLDLLSYMVPGFPQSGPSSASSDDTDASGTRGSSPTLQMPFQIWGERMRMEVVAPSLASVFPRFSYPDVNFWIWVFGKRYREVVRGWEASVRTSGTNDRRINWSGTALNTFYASIRKALVVVIIVRALGLLVGFTLAGWWVFKSE</sequence>
<dbReference type="AlphaFoldDB" id="A0A166V204"/>
<evidence type="ECO:0000313" key="5">
    <source>
        <dbReference type="Proteomes" id="UP000076532"/>
    </source>
</evidence>
<evidence type="ECO:0000259" key="3">
    <source>
        <dbReference type="PROSITE" id="PS51462"/>
    </source>
</evidence>
<dbReference type="Proteomes" id="UP000076532">
    <property type="component" value="Unassembled WGS sequence"/>
</dbReference>
<dbReference type="SUPFAM" id="SSF55811">
    <property type="entry name" value="Nudix"/>
    <property type="match status" value="1"/>
</dbReference>
<dbReference type="Gene3D" id="3.90.79.10">
    <property type="entry name" value="Nucleoside Triphosphate Pyrophosphohydrolase"/>
    <property type="match status" value="1"/>
</dbReference>
<feature type="transmembrane region" description="Helical" evidence="2">
    <location>
        <begin position="385"/>
        <end position="409"/>
    </location>
</feature>
<dbReference type="PROSITE" id="PS51462">
    <property type="entry name" value="NUDIX"/>
    <property type="match status" value="1"/>
</dbReference>
<reference evidence="4 5" key="1">
    <citation type="journal article" date="2016" name="Mol. Biol. Evol.">
        <title>Comparative Genomics of Early-Diverging Mushroom-Forming Fungi Provides Insights into the Origins of Lignocellulose Decay Capabilities.</title>
        <authorList>
            <person name="Nagy L.G."/>
            <person name="Riley R."/>
            <person name="Tritt A."/>
            <person name="Adam C."/>
            <person name="Daum C."/>
            <person name="Floudas D."/>
            <person name="Sun H."/>
            <person name="Yadav J.S."/>
            <person name="Pangilinan J."/>
            <person name="Larsson K.H."/>
            <person name="Matsuura K."/>
            <person name="Barry K."/>
            <person name="Labutti K."/>
            <person name="Kuo R."/>
            <person name="Ohm R.A."/>
            <person name="Bhattacharya S.S."/>
            <person name="Shirouzu T."/>
            <person name="Yoshinaga Y."/>
            <person name="Martin F.M."/>
            <person name="Grigoriev I.V."/>
            <person name="Hibbett D.S."/>
        </authorList>
    </citation>
    <scope>NUCLEOTIDE SEQUENCE [LARGE SCALE GENOMIC DNA]</scope>
    <source>
        <strain evidence="4 5">CBS 109695</strain>
    </source>
</reference>
<gene>
    <name evidence="4" type="ORF">FIBSPDRAFT_723171</name>
</gene>
<evidence type="ECO:0000256" key="2">
    <source>
        <dbReference type="SAM" id="Phobius"/>
    </source>
</evidence>
<organism evidence="4 5">
    <name type="scientific">Athelia psychrophila</name>
    <dbReference type="NCBI Taxonomy" id="1759441"/>
    <lineage>
        <taxon>Eukaryota</taxon>
        <taxon>Fungi</taxon>
        <taxon>Dikarya</taxon>
        <taxon>Basidiomycota</taxon>
        <taxon>Agaricomycotina</taxon>
        <taxon>Agaricomycetes</taxon>
        <taxon>Agaricomycetidae</taxon>
        <taxon>Atheliales</taxon>
        <taxon>Atheliaceae</taxon>
        <taxon>Athelia</taxon>
    </lineage>
</organism>
<keyword evidence="2" id="KW-0472">Membrane</keyword>
<proteinExistence type="predicted"/>
<feature type="non-terminal residue" evidence="4">
    <location>
        <position position="1"/>
    </location>
</feature>
<protein>
    <recommendedName>
        <fullName evidence="3">Nudix hydrolase domain-containing protein</fullName>
    </recommendedName>
</protein>
<evidence type="ECO:0000313" key="4">
    <source>
        <dbReference type="EMBL" id="KZP32265.1"/>
    </source>
</evidence>
<evidence type="ECO:0000256" key="1">
    <source>
        <dbReference type="SAM" id="MobiDB-lite"/>
    </source>
</evidence>
<dbReference type="EMBL" id="KV417486">
    <property type="protein sequence ID" value="KZP32265.1"/>
    <property type="molecule type" value="Genomic_DNA"/>
</dbReference>